<sequence>MGELMEKVGQTVLLNTAIHLFILCVTVCSVDSSKPVAGDDPIVRTDSGLVAGVRITVGNRLVDAFLGIPYAEPPIGNLRFRKPHALKAWSGTYNATRKPTPCWQQNVHFRGDAETDYSDSSEDCLYLN</sequence>
<protein>
    <submittedName>
        <fullName evidence="1">Uncharacterized protein</fullName>
    </submittedName>
</protein>
<accession>A0AC60Q0N0</accession>
<gene>
    <name evidence="1" type="ORF">HPB47_026609</name>
</gene>
<keyword evidence="2" id="KW-1185">Reference proteome</keyword>
<dbReference type="Proteomes" id="UP000805193">
    <property type="component" value="Unassembled WGS sequence"/>
</dbReference>
<evidence type="ECO:0000313" key="1">
    <source>
        <dbReference type="EMBL" id="KAG0426271.1"/>
    </source>
</evidence>
<feature type="non-terminal residue" evidence="1">
    <location>
        <position position="128"/>
    </location>
</feature>
<organism evidence="1 2">
    <name type="scientific">Ixodes persulcatus</name>
    <name type="common">Taiga tick</name>
    <dbReference type="NCBI Taxonomy" id="34615"/>
    <lineage>
        <taxon>Eukaryota</taxon>
        <taxon>Metazoa</taxon>
        <taxon>Ecdysozoa</taxon>
        <taxon>Arthropoda</taxon>
        <taxon>Chelicerata</taxon>
        <taxon>Arachnida</taxon>
        <taxon>Acari</taxon>
        <taxon>Parasitiformes</taxon>
        <taxon>Ixodida</taxon>
        <taxon>Ixodoidea</taxon>
        <taxon>Ixodidae</taxon>
        <taxon>Ixodinae</taxon>
        <taxon>Ixodes</taxon>
    </lineage>
</organism>
<name>A0AC60Q0N0_IXOPE</name>
<evidence type="ECO:0000313" key="2">
    <source>
        <dbReference type="Proteomes" id="UP000805193"/>
    </source>
</evidence>
<reference evidence="1 2" key="1">
    <citation type="journal article" date="2020" name="Cell">
        <title>Large-Scale Comparative Analyses of Tick Genomes Elucidate Their Genetic Diversity and Vector Capacities.</title>
        <authorList>
            <consortium name="Tick Genome and Microbiome Consortium (TIGMIC)"/>
            <person name="Jia N."/>
            <person name="Wang J."/>
            <person name="Shi W."/>
            <person name="Du L."/>
            <person name="Sun Y."/>
            <person name="Zhan W."/>
            <person name="Jiang J.F."/>
            <person name="Wang Q."/>
            <person name="Zhang B."/>
            <person name="Ji P."/>
            <person name="Bell-Sakyi L."/>
            <person name="Cui X.M."/>
            <person name="Yuan T.T."/>
            <person name="Jiang B.G."/>
            <person name="Yang W.F."/>
            <person name="Lam T.T."/>
            <person name="Chang Q.C."/>
            <person name="Ding S.J."/>
            <person name="Wang X.J."/>
            <person name="Zhu J.G."/>
            <person name="Ruan X.D."/>
            <person name="Zhao L."/>
            <person name="Wei J.T."/>
            <person name="Ye R.Z."/>
            <person name="Que T.C."/>
            <person name="Du C.H."/>
            <person name="Zhou Y.H."/>
            <person name="Cheng J.X."/>
            <person name="Dai P.F."/>
            <person name="Guo W.B."/>
            <person name="Han X.H."/>
            <person name="Huang E.J."/>
            <person name="Li L.F."/>
            <person name="Wei W."/>
            <person name="Gao Y.C."/>
            <person name="Liu J.Z."/>
            <person name="Shao H.Z."/>
            <person name="Wang X."/>
            <person name="Wang C.C."/>
            <person name="Yang T.C."/>
            <person name="Huo Q.B."/>
            <person name="Li W."/>
            <person name="Chen H.Y."/>
            <person name="Chen S.E."/>
            <person name="Zhou L.G."/>
            <person name="Ni X.B."/>
            <person name="Tian J.H."/>
            <person name="Sheng Y."/>
            <person name="Liu T."/>
            <person name="Pan Y.S."/>
            <person name="Xia L.Y."/>
            <person name="Li J."/>
            <person name="Zhao F."/>
            <person name="Cao W.C."/>
        </authorList>
    </citation>
    <scope>NUCLEOTIDE SEQUENCE [LARGE SCALE GENOMIC DNA]</scope>
    <source>
        <strain evidence="1">Iper-2018</strain>
    </source>
</reference>
<proteinExistence type="predicted"/>
<dbReference type="EMBL" id="JABSTQ010009736">
    <property type="protein sequence ID" value="KAG0426271.1"/>
    <property type="molecule type" value="Genomic_DNA"/>
</dbReference>
<comment type="caution">
    <text evidence="1">The sequence shown here is derived from an EMBL/GenBank/DDBJ whole genome shotgun (WGS) entry which is preliminary data.</text>
</comment>